<name>A0A6S7LVC9_PARCT</name>
<comment type="caution">
    <text evidence="2">The sequence shown here is derived from an EMBL/GenBank/DDBJ whole genome shotgun (WGS) entry which is preliminary data.</text>
</comment>
<dbReference type="AlphaFoldDB" id="A0A6S7LVC9"/>
<dbReference type="GO" id="GO:0008270">
    <property type="term" value="F:zinc ion binding"/>
    <property type="evidence" value="ECO:0007669"/>
    <property type="project" value="InterPro"/>
</dbReference>
<dbReference type="Gene3D" id="4.10.60.10">
    <property type="entry name" value="Zinc finger, CCHC-type"/>
    <property type="match status" value="1"/>
</dbReference>
<dbReference type="EMBL" id="CACRXK020039214">
    <property type="protein sequence ID" value="CAB4045393.1"/>
    <property type="molecule type" value="Genomic_DNA"/>
</dbReference>
<dbReference type="SUPFAM" id="SSF57756">
    <property type="entry name" value="Retrovirus zinc finger-like domains"/>
    <property type="match status" value="1"/>
</dbReference>
<sequence>MEINASNFRNWLDKELQDVLAVRLGKMRLSTRGEIKSGVDTAGTKLTSHFVPNKTTIKKPTFGNLLVADNVSVKCPICLKIGHLADTCRTFLREAVKSRIRLVRDKKLCYRCLKVGHIASGCPDPKKCSCGKDHHFRLHRDVEGKVLNVQAFITTEIEVFETDGEGSASESEDSEENASQVEETQQD</sequence>
<gene>
    <name evidence="2" type="ORF">PACLA_8A083196</name>
</gene>
<accession>A0A6S7LVC9</accession>
<dbReference type="InterPro" id="IPR036875">
    <property type="entry name" value="Znf_CCHC_sf"/>
</dbReference>
<evidence type="ECO:0000256" key="1">
    <source>
        <dbReference type="SAM" id="MobiDB-lite"/>
    </source>
</evidence>
<dbReference type="InterPro" id="IPR001878">
    <property type="entry name" value="Znf_CCHC"/>
</dbReference>
<dbReference type="Proteomes" id="UP001152795">
    <property type="component" value="Unassembled WGS sequence"/>
</dbReference>
<feature type="compositionally biased region" description="Acidic residues" evidence="1">
    <location>
        <begin position="162"/>
        <end position="176"/>
    </location>
</feature>
<evidence type="ECO:0000313" key="2">
    <source>
        <dbReference type="EMBL" id="CAB4045393.1"/>
    </source>
</evidence>
<dbReference type="OrthoDB" id="10071960at2759"/>
<reference evidence="2" key="1">
    <citation type="submission" date="2020-04" db="EMBL/GenBank/DDBJ databases">
        <authorList>
            <person name="Alioto T."/>
            <person name="Alioto T."/>
            <person name="Gomez Garrido J."/>
        </authorList>
    </citation>
    <scope>NUCLEOTIDE SEQUENCE</scope>
    <source>
        <strain evidence="2">A484AB</strain>
    </source>
</reference>
<proteinExistence type="predicted"/>
<dbReference type="PANTHER" id="PTHR47331:SF5">
    <property type="entry name" value="RIBONUCLEASE H"/>
    <property type="match status" value="1"/>
</dbReference>
<protein>
    <submittedName>
        <fullName evidence="2">DUF1759 and Peptidase A17 and DUF1758 and RVT 1 d omain containing</fullName>
    </submittedName>
</protein>
<dbReference type="PROSITE" id="PS50158">
    <property type="entry name" value="ZF_CCHC"/>
    <property type="match status" value="1"/>
</dbReference>
<evidence type="ECO:0000313" key="3">
    <source>
        <dbReference type="Proteomes" id="UP001152795"/>
    </source>
</evidence>
<organism evidence="2 3">
    <name type="scientific">Paramuricea clavata</name>
    <name type="common">Red gorgonian</name>
    <name type="synonym">Violescent sea-whip</name>
    <dbReference type="NCBI Taxonomy" id="317549"/>
    <lineage>
        <taxon>Eukaryota</taxon>
        <taxon>Metazoa</taxon>
        <taxon>Cnidaria</taxon>
        <taxon>Anthozoa</taxon>
        <taxon>Octocorallia</taxon>
        <taxon>Malacalcyonacea</taxon>
        <taxon>Plexauridae</taxon>
        <taxon>Paramuricea</taxon>
    </lineage>
</organism>
<keyword evidence="3" id="KW-1185">Reference proteome</keyword>
<dbReference type="PANTHER" id="PTHR47331">
    <property type="entry name" value="PHD-TYPE DOMAIN-CONTAINING PROTEIN"/>
    <property type="match status" value="1"/>
</dbReference>
<dbReference type="SMART" id="SM00343">
    <property type="entry name" value="ZnF_C2HC"/>
    <property type="match status" value="2"/>
</dbReference>
<dbReference type="GO" id="GO:0003676">
    <property type="term" value="F:nucleic acid binding"/>
    <property type="evidence" value="ECO:0007669"/>
    <property type="project" value="InterPro"/>
</dbReference>
<feature type="region of interest" description="Disordered" evidence="1">
    <location>
        <begin position="162"/>
        <end position="187"/>
    </location>
</feature>